<dbReference type="GO" id="GO:0005524">
    <property type="term" value="F:ATP binding"/>
    <property type="evidence" value="ECO:0007669"/>
    <property type="project" value="UniProtKB-KW"/>
</dbReference>
<keyword evidence="3" id="KW-0067">ATP-binding</keyword>
<dbReference type="PANTHER" id="PTHR40448">
    <property type="entry name" value="TWO-COMPONENT SENSOR HISTIDINE KINASE"/>
    <property type="match status" value="1"/>
</dbReference>
<dbReference type="Gene3D" id="3.30.565.10">
    <property type="entry name" value="Histidine kinase-like ATPase, C-terminal domain"/>
    <property type="match status" value="1"/>
</dbReference>
<dbReference type="RefSeq" id="WP_117416810.1">
    <property type="nucleotide sequence ID" value="NZ_QOHO01000027.1"/>
</dbReference>
<dbReference type="EMBL" id="QOHO01000027">
    <property type="protein sequence ID" value="RFZ79130.1"/>
    <property type="molecule type" value="Genomic_DNA"/>
</dbReference>
<feature type="transmembrane region" description="Helical" evidence="1">
    <location>
        <begin position="87"/>
        <end position="108"/>
    </location>
</feature>
<feature type="transmembrane region" description="Helical" evidence="1">
    <location>
        <begin position="33"/>
        <end position="52"/>
    </location>
</feature>
<dbReference type="GO" id="GO:0042802">
    <property type="term" value="F:identical protein binding"/>
    <property type="evidence" value="ECO:0007669"/>
    <property type="project" value="TreeGrafter"/>
</dbReference>
<reference evidence="3 4" key="1">
    <citation type="submission" date="2018-07" db="EMBL/GenBank/DDBJ databases">
        <title>New species, Clostridium PI-S10-A1B.</title>
        <authorList>
            <person name="Krishna G."/>
            <person name="Summeta K."/>
            <person name="Shikha S."/>
            <person name="Prabhu P.B."/>
            <person name="Suresh K."/>
        </authorList>
    </citation>
    <scope>NUCLEOTIDE SEQUENCE [LARGE SCALE GENOMIC DNA]</scope>
    <source>
        <strain evidence="3 4">PI-S10-A1B</strain>
    </source>
</reference>
<evidence type="ECO:0000313" key="3">
    <source>
        <dbReference type="EMBL" id="RFZ79130.1"/>
    </source>
</evidence>
<dbReference type="Pfam" id="PF14501">
    <property type="entry name" value="HATPase_c_5"/>
    <property type="match status" value="1"/>
</dbReference>
<evidence type="ECO:0000256" key="1">
    <source>
        <dbReference type="SAM" id="Phobius"/>
    </source>
</evidence>
<proteinExistence type="predicted"/>
<keyword evidence="1" id="KW-0812">Transmembrane</keyword>
<feature type="transmembrane region" description="Helical" evidence="1">
    <location>
        <begin position="189"/>
        <end position="209"/>
    </location>
</feature>
<accession>A0A3E2NE28</accession>
<dbReference type="CDD" id="cd16935">
    <property type="entry name" value="HATPase_AgrC-ComD-like"/>
    <property type="match status" value="1"/>
</dbReference>
<feature type="domain" description="Sensor histidine kinase NatK-like C-terminal" evidence="2">
    <location>
        <begin position="330"/>
        <end position="420"/>
    </location>
</feature>
<keyword evidence="1" id="KW-0472">Membrane</keyword>
<dbReference type="InterPro" id="IPR036890">
    <property type="entry name" value="HATPase_C_sf"/>
</dbReference>
<feature type="transmembrane region" description="Helical" evidence="1">
    <location>
        <begin position="58"/>
        <end position="75"/>
    </location>
</feature>
<evidence type="ECO:0000259" key="2">
    <source>
        <dbReference type="Pfam" id="PF14501"/>
    </source>
</evidence>
<gene>
    <name evidence="3" type="ORF">DS742_09725</name>
</gene>
<dbReference type="Proteomes" id="UP000260680">
    <property type="component" value="Unassembled WGS sequence"/>
</dbReference>
<organism evidence="3 4">
    <name type="scientific">Lacrimispora amygdalina</name>
    <dbReference type="NCBI Taxonomy" id="253257"/>
    <lineage>
        <taxon>Bacteria</taxon>
        <taxon>Bacillati</taxon>
        <taxon>Bacillota</taxon>
        <taxon>Clostridia</taxon>
        <taxon>Lachnospirales</taxon>
        <taxon>Lachnospiraceae</taxon>
        <taxon>Lacrimispora</taxon>
    </lineage>
</organism>
<protein>
    <submittedName>
        <fullName evidence="3">ATP-binding protein</fullName>
    </submittedName>
</protein>
<comment type="caution">
    <text evidence="3">The sequence shown here is derived from an EMBL/GenBank/DDBJ whole genome shotgun (WGS) entry which is preliminary data.</text>
</comment>
<keyword evidence="1" id="KW-1133">Transmembrane helix</keyword>
<dbReference type="PANTHER" id="PTHR40448:SF1">
    <property type="entry name" value="TWO-COMPONENT SENSOR HISTIDINE KINASE"/>
    <property type="match status" value="1"/>
</dbReference>
<dbReference type="SUPFAM" id="SSF55874">
    <property type="entry name" value="ATPase domain of HSP90 chaperone/DNA topoisomerase II/histidine kinase"/>
    <property type="match status" value="1"/>
</dbReference>
<dbReference type="OrthoDB" id="1634477at2"/>
<feature type="transmembrane region" description="Helical" evidence="1">
    <location>
        <begin position="157"/>
        <end position="177"/>
    </location>
</feature>
<feature type="transmembrane region" description="Helical" evidence="1">
    <location>
        <begin position="120"/>
        <end position="137"/>
    </location>
</feature>
<sequence length="444" mass="50719">MNVIITYLFMNILRTYVIYDFIDTFLKKRKAPVWVIGIAYTAYYLAGAYLYFNLFNPILNIAFNLTAFFVICFLYKTSVFKRLLAASFIYILSLTSEDCTAAALVLFIGASFKTIIQQDHFVIIGIILSNTMMFGLVKWSKVFFYKQEVYNADIKPLRWLAMFLIPAGSIYILNSMTLEIISNQTESSFLLASATLIMLVINILLFYLYDKLLLEENLKYENLLLSQQNAAYEKQSVLIQRFQKSLREDRHNLHNHLAAISGLAEQGQNAVLIEYIKKLTVNVKVQEAGINSGHPVIDALINNKLYLSQHFYVKTDVNIRLPKILEIDKMDLTIILGNLLDNALEACIKLPREQREILIQVSALHGVLTIQVVNTYDSSQLSIKDGKPYSTKKDKTWHGIGLNSVNHTIKKYNGVFECNYGEPQEGKKGLFTVNVLLYLPDEAF</sequence>
<dbReference type="InterPro" id="IPR032834">
    <property type="entry name" value="NatK-like_C"/>
</dbReference>
<keyword evidence="3" id="KW-0547">Nucleotide-binding</keyword>
<name>A0A3E2NE28_9FIRM</name>
<dbReference type="AlphaFoldDB" id="A0A3E2NE28"/>
<evidence type="ECO:0000313" key="4">
    <source>
        <dbReference type="Proteomes" id="UP000260680"/>
    </source>
</evidence>